<keyword evidence="4 7" id="KW-1133">Transmembrane helix</keyword>
<feature type="transmembrane region" description="Helical" evidence="7">
    <location>
        <begin position="538"/>
        <end position="557"/>
    </location>
</feature>
<evidence type="ECO:0000256" key="3">
    <source>
        <dbReference type="ARBA" id="ARBA00022692"/>
    </source>
</evidence>
<dbReference type="Proteomes" id="UP000078343">
    <property type="component" value="Unassembled WGS sequence"/>
</dbReference>
<keyword evidence="2" id="KW-0813">Transport</keyword>
<feature type="transmembrane region" description="Helical" evidence="7">
    <location>
        <begin position="357"/>
        <end position="380"/>
    </location>
</feature>
<reference evidence="9 10" key="1">
    <citation type="submission" date="2016-04" db="EMBL/GenBank/DDBJ databases">
        <title>Draft genome of Fonsecaea erecta CBS 125763.</title>
        <authorList>
            <person name="Weiss V.A."/>
            <person name="Vicente V.A."/>
            <person name="Raittz R.T."/>
            <person name="Moreno L.F."/>
            <person name="De Souza E.M."/>
            <person name="Pedrosa F.O."/>
            <person name="Steffens M.B."/>
            <person name="Faoro H."/>
            <person name="Tadra-Sfeir M.Z."/>
            <person name="Najafzadeh M.J."/>
            <person name="Felipe M.S."/>
            <person name="Teixeira M."/>
            <person name="Sun J."/>
            <person name="Xi L."/>
            <person name="Gomes R."/>
            <person name="De Azevedo C.M."/>
            <person name="Salgado C.G."/>
            <person name="Da Silva M.B."/>
            <person name="Nascimento M.F."/>
            <person name="Queiroz-Telles F."/>
            <person name="Attili D.S."/>
            <person name="Gorbushina A."/>
        </authorList>
    </citation>
    <scope>NUCLEOTIDE SEQUENCE [LARGE SCALE GENOMIC DNA]</scope>
    <source>
        <strain evidence="9 10">CBS 125763</strain>
    </source>
</reference>
<dbReference type="RefSeq" id="XP_018690864.1">
    <property type="nucleotide sequence ID" value="XM_018839743.1"/>
</dbReference>
<feature type="transmembrane region" description="Helical" evidence="7">
    <location>
        <begin position="210"/>
        <end position="231"/>
    </location>
</feature>
<name>A0A178ZCJ0_9EURO</name>
<feature type="region of interest" description="Disordered" evidence="6">
    <location>
        <begin position="1"/>
        <end position="29"/>
    </location>
</feature>
<feature type="transmembrane region" description="Helical" evidence="7">
    <location>
        <begin position="55"/>
        <end position="73"/>
    </location>
</feature>
<feature type="transmembrane region" description="Helical" evidence="7">
    <location>
        <begin position="93"/>
        <end position="110"/>
    </location>
</feature>
<dbReference type="GO" id="GO:0005886">
    <property type="term" value="C:plasma membrane"/>
    <property type="evidence" value="ECO:0007669"/>
    <property type="project" value="TreeGrafter"/>
</dbReference>
<gene>
    <name evidence="9" type="ORF">AYL99_08235</name>
</gene>
<feature type="transmembrane region" description="Helical" evidence="7">
    <location>
        <begin position="448"/>
        <end position="470"/>
    </location>
</feature>
<keyword evidence="10" id="KW-1185">Reference proteome</keyword>
<feature type="transmembrane region" description="Helical" evidence="7">
    <location>
        <begin position="321"/>
        <end position="345"/>
    </location>
</feature>
<dbReference type="PANTHER" id="PTHR23501:SF195">
    <property type="entry name" value="PEP5"/>
    <property type="match status" value="1"/>
</dbReference>
<dbReference type="Gene3D" id="1.20.1250.20">
    <property type="entry name" value="MFS general substrate transporter like domains"/>
    <property type="match status" value="1"/>
</dbReference>
<feature type="compositionally biased region" description="Basic and acidic residues" evidence="6">
    <location>
        <begin position="19"/>
        <end position="29"/>
    </location>
</feature>
<evidence type="ECO:0000313" key="9">
    <source>
        <dbReference type="EMBL" id="OAP57497.1"/>
    </source>
</evidence>
<dbReference type="InterPro" id="IPR010573">
    <property type="entry name" value="MFS_Str1/Tri12-like"/>
</dbReference>
<dbReference type="EMBL" id="LVYI01000007">
    <property type="protein sequence ID" value="OAP57497.1"/>
    <property type="molecule type" value="Genomic_DNA"/>
</dbReference>
<protein>
    <recommendedName>
        <fullName evidence="8">Major facilitator superfamily (MFS) profile domain-containing protein</fullName>
    </recommendedName>
</protein>
<evidence type="ECO:0000313" key="10">
    <source>
        <dbReference type="Proteomes" id="UP000078343"/>
    </source>
</evidence>
<evidence type="ECO:0000256" key="7">
    <source>
        <dbReference type="SAM" id="Phobius"/>
    </source>
</evidence>
<feature type="transmembrane region" description="Helical" evidence="7">
    <location>
        <begin position="251"/>
        <end position="272"/>
    </location>
</feature>
<dbReference type="PROSITE" id="PS50850">
    <property type="entry name" value="MFS"/>
    <property type="match status" value="1"/>
</dbReference>
<feature type="transmembrane region" description="Helical" evidence="7">
    <location>
        <begin position="146"/>
        <end position="168"/>
    </location>
</feature>
<sequence length="584" mass="62504">MAEEEKTDAAGLQQDSENPAEHHEIEQAAKLESTGAAVEEVNSEEEEEAVVTFKTWIVVGILSCGYGLSFWPIPVMANIGGLVGEELGAPSKYIWFIPSWTISITCCFMLCGANTDMLGRRWFLTIGNLICTVGHIVTASSKNVNAVIAGMAISGFGGGNCQMAAFALPELLPNKWRHIGVVLADLTTLLAVILAPVTGLYGYHSHSWRWNFYAAAIAQFLSFLGLLFLYFPPAHPYGLPIKKVLPKIDYVGGALFVAGAVPTLVGVVYTTVVPSNDAHVVAPLVIGFSFLTCFALWETFSKAEHPLTPRYVFASSWGRDFTAPAIALAVVNMFYYSGSILWPTIVNAFYTDGGADWRYGIVLSLPQGLAITFGAVLLSVFGGTIKNWQWQLTGSVFIMVLFGSLLALVTPTNKGLMVACIFISQSAYGWAIYLSIAVAQMGVEHKDLGLSGGIAGVFRFAAGSIGAAVYTTILTNETNKSVAKLVPAAAVAAGLPKSKISELLSSIGTPALAKDFSQAVVTAVGGAVDQAHVHGIRMVAFASMAFGIVGIIACMCCKDVDKKMNNKIEVYLENTQYANRNKYH</sequence>
<evidence type="ECO:0000259" key="8">
    <source>
        <dbReference type="PROSITE" id="PS50850"/>
    </source>
</evidence>
<evidence type="ECO:0000256" key="6">
    <source>
        <dbReference type="SAM" id="MobiDB-lite"/>
    </source>
</evidence>
<feature type="transmembrane region" description="Helical" evidence="7">
    <location>
        <begin position="122"/>
        <end position="140"/>
    </location>
</feature>
<feature type="transmembrane region" description="Helical" evidence="7">
    <location>
        <begin position="392"/>
        <end position="410"/>
    </location>
</feature>
<feature type="domain" description="Major facilitator superfamily (MFS) profile" evidence="8">
    <location>
        <begin position="58"/>
        <end position="499"/>
    </location>
</feature>
<dbReference type="SUPFAM" id="SSF103473">
    <property type="entry name" value="MFS general substrate transporter"/>
    <property type="match status" value="1"/>
</dbReference>
<accession>A0A178ZCJ0</accession>
<comment type="caution">
    <text evidence="9">The sequence shown here is derived from an EMBL/GenBank/DDBJ whole genome shotgun (WGS) entry which is preliminary data.</text>
</comment>
<evidence type="ECO:0000256" key="5">
    <source>
        <dbReference type="ARBA" id="ARBA00023136"/>
    </source>
</evidence>
<comment type="subcellular location">
    <subcellularLocation>
        <location evidence="1">Membrane</location>
        <topology evidence="1">Multi-pass membrane protein</topology>
    </subcellularLocation>
</comment>
<feature type="transmembrane region" description="Helical" evidence="7">
    <location>
        <begin position="416"/>
        <end position="436"/>
    </location>
</feature>
<dbReference type="AlphaFoldDB" id="A0A178ZCJ0"/>
<dbReference type="PANTHER" id="PTHR23501">
    <property type="entry name" value="MAJOR FACILITATOR SUPERFAMILY"/>
    <property type="match status" value="1"/>
</dbReference>
<evidence type="ECO:0000256" key="2">
    <source>
        <dbReference type="ARBA" id="ARBA00022448"/>
    </source>
</evidence>
<keyword evidence="5 7" id="KW-0472">Membrane</keyword>
<feature type="transmembrane region" description="Helical" evidence="7">
    <location>
        <begin position="180"/>
        <end position="204"/>
    </location>
</feature>
<feature type="transmembrane region" description="Helical" evidence="7">
    <location>
        <begin position="278"/>
        <end position="300"/>
    </location>
</feature>
<dbReference type="Pfam" id="PF06609">
    <property type="entry name" value="TRI12"/>
    <property type="match status" value="1"/>
</dbReference>
<dbReference type="GO" id="GO:0022857">
    <property type="term" value="F:transmembrane transporter activity"/>
    <property type="evidence" value="ECO:0007669"/>
    <property type="project" value="InterPro"/>
</dbReference>
<dbReference type="OrthoDB" id="4139357at2759"/>
<evidence type="ECO:0000256" key="4">
    <source>
        <dbReference type="ARBA" id="ARBA00022989"/>
    </source>
</evidence>
<dbReference type="InterPro" id="IPR036259">
    <property type="entry name" value="MFS_trans_sf"/>
</dbReference>
<dbReference type="InterPro" id="IPR020846">
    <property type="entry name" value="MFS_dom"/>
</dbReference>
<keyword evidence="3 7" id="KW-0812">Transmembrane</keyword>
<dbReference type="GeneID" id="30012403"/>
<evidence type="ECO:0000256" key="1">
    <source>
        <dbReference type="ARBA" id="ARBA00004141"/>
    </source>
</evidence>
<proteinExistence type="predicted"/>
<organism evidence="9 10">
    <name type="scientific">Fonsecaea erecta</name>
    <dbReference type="NCBI Taxonomy" id="1367422"/>
    <lineage>
        <taxon>Eukaryota</taxon>
        <taxon>Fungi</taxon>
        <taxon>Dikarya</taxon>
        <taxon>Ascomycota</taxon>
        <taxon>Pezizomycotina</taxon>
        <taxon>Eurotiomycetes</taxon>
        <taxon>Chaetothyriomycetidae</taxon>
        <taxon>Chaetothyriales</taxon>
        <taxon>Herpotrichiellaceae</taxon>
        <taxon>Fonsecaea</taxon>
    </lineage>
</organism>